<evidence type="ECO:0000313" key="3">
    <source>
        <dbReference type="EMBL" id="KAK4748066.1"/>
    </source>
</evidence>
<comment type="caution">
    <text evidence="3">The sequence shown here is derived from an EMBL/GenBank/DDBJ whole genome shotgun (WGS) entry which is preliminary data.</text>
</comment>
<dbReference type="EMBL" id="JAXIOK010000019">
    <property type="protein sequence ID" value="KAK4748066.1"/>
    <property type="molecule type" value="Genomic_DNA"/>
</dbReference>
<gene>
    <name evidence="3" type="ORF">SAY87_014652</name>
</gene>
<keyword evidence="2" id="KW-1133">Transmembrane helix</keyword>
<dbReference type="PANTHER" id="PTHR31860">
    <property type="entry name" value="HEAT-INDUCIBLE TRANSCRIPTION REPRESSOR (DUF639)-RELATED"/>
    <property type="match status" value="1"/>
</dbReference>
<evidence type="ECO:0000256" key="1">
    <source>
        <dbReference type="SAM" id="MobiDB-lite"/>
    </source>
</evidence>
<keyword evidence="4" id="KW-1185">Reference proteome</keyword>
<proteinExistence type="predicted"/>
<accession>A0AAN7GNY1</accession>
<protein>
    <submittedName>
        <fullName evidence="3">Uncharacterized protein</fullName>
    </submittedName>
</protein>
<dbReference type="AlphaFoldDB" id="A0AAN7GNY1"/>
<feature type="compositionally biased region" description="Basic and acidic residues" evidence="1">
    <location>
        <begin position="16"/>
        <end position="31"/>
    </location>
</feature>
<organism evidence="3 4">
    <name type="scientific">Trapa incisa</name>
    <dbReference type="NCBI Taxonomy" id="236973"/>
    <lineage>
        <taxon>Eukaryota</taxon>
        <taxon>Viridiplantae</taxon>
        <taxon>Streptophyta</taxon>
        <taxon>Embryophyta</taxon>
        <taxon>Tracheophyta</taxon>
        <taxon>Spermatophyta</taxon>
        <taxon>Magnoliopsida</taxon>
        <taxon>eudicotyledons</taxon>
        <taxon>Gunneridae</taxon>
        <taxon>Pentapetalae</taxon>
        <taxon>rosids</taxon>
        <taxon>malvids</taxon>
        <taxon>Myrtales</taxon>
        <taxon>Lythraceae</taxon>
        <taxon>Trapa</taxon>
    </lineage>
</organism>
<feature type="region of interest" description="Disordered" evidence="1">
    <location>
        <begin position="1"/>
        <end position="31"/>
    </location>
</feature>
<dbReference type="InterPro" id="IPR006927">
    <property type="entry name" value="DUF639"/>
</dbReference>
<dbReference type="Pfam" id="PF04842">
    <property type="entry name" value="DUF639"/>
    <property type="match status" value="1"/>
</dbReference>
<reference evidence="3 4" key="1">
    <citation type="journal article" date="2023" name="Hortic Res">
        <title>Pangenome of water caltrop reveals structural variations and asymmetric subgenome divergence after allopolyploidization.</title>
        <authorList>
            <person name="Zhang X."/>
            <person name="Chen Y."/>
            <person name="Wang L."/>
            <person name="Yuan Y."/>
            <person name="Fang M."/>
            <person name="Shi L."/>
            <person name="Lu R."/>
            <person name="Comes H.P."/>
            <person name="Ma Y."/>
            <person name="Chen Y."/>
            <person name="Huang G."/>
            <person name="Zhou Y."/>
            <person name="Zheng Z."/>
            <person name="Qiu Y."/>
        </authorList>
    </citation>
    <scope>NUCLEOTIDE SEQUENCE [LARGE SCALE GENOMIC DNA]</scope>
    <source>
        <tissue evidence="3">Roots</tissue>
    </source>
</reference>
<keyword evidence="2" id="KW-0812">Transmembrane</keyword>
<dbReference type="PANTHER" id="PTHR31860:SF5">
    <property type="entry name" value="ARGH (DUF639)"/>
    <property type="match status" value="1"/>
</dbReference>
<evidence type="ECO:0000313" key="4">
    <source>
        <dbReference type="Proteomes" id="UP001345219"/>
    </source>
</evidence>
<name>A0AAN7GNY1_9MYRT</name>
<dbReference type="Proteomes" id="UP001345219">
    <property type="component" value="Chromosome 12"/>
</dbReference>
<evidence type="ECO:0000256" key="2">
    <source>
        <dbReference type="SAM" id="Phobius"/>
    </source>
</evidence>
<feature type="transmembrane region" description="Helical" evidence="2">
    <location>
        <begin position="446"/>
        <end position="467"/>
    </location>
</feature>
<keyword evidence="2" id="KW-0472">Membrane</keyword>
<sequence length="517" mass="58801">MMLAWEMPSSTEEEAASEHAGKEREEKRRLVKVSQEHDEVPLFYSDIMLLLVDHEPDVGEDAFVWLASLCPLVSDVVNGRFICIRHLQKQEAPKGVELGDDEFILHVEGTLSSQRVVRHIGGMNWPGRVTLTNYALYFEVSGVLSYEDAIKINLSEDAEHTVLPAATGPWGAPLFDKAMTYESPELSEGVILEFPERTSSTRRDHWLALTNEIILMHRFLHKFKVQRPAHVWEVHSKMILSIIRLHAAREMLRISPPLPTKFLIFSLFDELPKGDIVLEEFVESLKKDAPRQLCNASSILKTLNTTSSLESASEPRREIKVQEGMSSGGHEADYSVLDTAISQVRQEAEEVEIAKATVEELKDEGIGDRALVLMLVVKMLQSRKTRSRYWRDEIVVCTASKQSTMENIVTAQKGLQTINEALHTLNITILKLWSIFVWRAPKHANMVMVILSVSAVLLAVIPLRFILMGMTTCGFMTNSKIWKFVQLERGNRRLKEWWDLIPVVPIRVVDKEENFPN</sequence>